<evidence type="ECO:0000256" key="6">
    <source>
        <dbReference type="SAM" id="Phobius"/>
    </source>
</evidence>
<evidence type="ECO:0000256" key="3">
    <source>
        <dbReference type="ARBA" id="ARBA00022692"/>
    </source>
</evidence>
<feature type="transmembrane region" description="Helical" evidence="6">
    <location>
        <begin position="92"/>
        <end position="120"/>
    </location>
</feature>
<organism evidence="7 8">
    <name type="scientific">Isoptericola sediminis</name>
    <dbReference type="NCBI Taxonomy" id="2733572"/>
    <lineage>
        <taxon>Bacteria</taxon>
        <taxon>Bacillati</taxon>
        <taxon>Actinomycetota</taxon>
        <taxon>Actinomycetes</taxon>
        <taxon>Micrococcales</taxon>
        <taxon>Promicromonosporaceae</taxon>
        <taxon>Isoptericola</taxon>
    </lineage>
</organism>
<dbReference type="PRINTS" id="PR00176">
    <property type="entry name" value="NANEUSMPORT"/>
</dbReference>
<keyword evidence="5 6" id="KW-0472">Membrane</keyword>
<feature type="transmembrane region" description="Helical" evidence="6">
    <location>
        <begin position="437"/>
        <end position="462"/>
    </location>
</feature>
<evidence type="ECO:0000256" key="2">
    <source>
        <dbReference type="ARBA" id="ARBA00022448"/>
    </source>
</evidence>
<dbReference type="GO" id="GO:0016020">
    <property type="term" value="C:membrane"/>
    <property type="evidence" value="ECO:0007669"/>
    <property type="project" value="UniProtKB-SubCell"/>
</dbReference>
<proteinExistence type="predicted"/>
<sequence length="524" mass="56337">MSADNQTAPREQFTGQVGFILSAIGSAVGLGNIWRFPGVAYENGGGAFLVPYLIALLTAGIPILFLDYAIGHRFRGGAPQAFRRIKGWLESLGWFQVMICIVIAVYYAAVVAWAASFFVYSFGLDWGDDPQAFFFGEHLQLADVGGADPWLTFDFVAAVLIPLVLVWVVVIAVLAAGVVKGVQRANIVFIPLLLVAFGALVVRALTLDGAAEGLNALFTPQWDALGDPDVWIAAYGQIFFSLSVAFGIMITYASYRRRRSNMTGPGLVVAFSNSGFEMLAGLGVFSALGFLALEQGVGVGELGIAGVGLAFVTFPAIVSEMPAGALFGALFFGSLVMAGFTSLVSILQVVSAALQEKFALSRTAAVLWLGGVLGTVSVVGFSTTTGLILLDTVDYWVNNMGIVASAILMCVFVVWVYRRAPELRYHLNAVSTTQLGAWWYACVGAIIPVMLGIMLVQTILIRIDEPYGDYDETYLLYAGWGTVALLVVGAIVFWAFRWRGPDLPRAWPPYPPVEDPAVRKEASR</sequence>
<feature type="transmembrane region" description="Helical" evidence="6">
    <location>
        <begin position="155"/>
        <end position="179"/>
    </location>
</feature>
<reference evidence="7 8" key="1">
    <citation type="submission" date="2020-05" db="EMBL/GenBank/DDBJ databases">
        <title>Genome sequence of Isoptericola sp. JC619 isolated from Chilika lagoon, India.</title>
        <authorList>
            <person name="Kumar D."/>
            <person name="Appam K."/>
            <person name="Gandham S."/>
            <person name="Uppada J."/>
            <person name="Sasikala C."/>
            <person name="Venkata Ramana C."/>
        </authorList>
    </citation>
    <scope>NUCLEOTIDE SEQUENCE [LARGE SCALE GENOMIC DNA]</scope>
    <source>
        <strain evidence="7 8">JC619</strain>
    </source>
</reference>
<comment type="caution">
    <text evidence="7">The sequence shown here is derived from an EMBL/GenBank/DDBJ whole genome shotgun (WGS) entry which is preliminary data.</text>
</comment>
<dbReference type="CDD" id="cd10334">
    <property type="entry name" value="SLC6sbd_u1"/>
    <property type="match status" value="1"/>
</dbReference>
<gene>
    <name evidence="7" type="ORF">HLI28_06915</name>
</gene>
<dbReference type="PANTHER" id="PTHR42948:SF1">
    <property type="entry name" value="TRANSPORTER"/>
    <property type="match status" value="1"/>
</dbReference>
<dbReference type="Proteomes" id="UP000557204">
    <property type="component" value="Unassembled WGS sequence"/>
</dbReference>
<feature type="transmembrane region" description="Helical" evidence="6">
    <location>
        <begin position="397"/>
        <end position="417"/>
    </location>
</feature>
<evidence type="ECO:0000313" key="7">
    <source>
        <dbReference type="EMBL" id="NNU27271.1"/>
    </source>
</evidence>
<evidence type="ECO:0000256" key="5">
    <source>
        <dbReference type="ARBA" id="ARBA00023136"/>
    </source>
</evidence>
<evidence type="ECO:0000256" key="1">
    <source>
        <dbReference type="ARBA" id="ARBA00004141"/>
    </source>
</evidence>
<keyword evidence="2" id="KW-0813">Transport</keyword>
<keyword evidence="3 6" id="KW-0812">Transmembrane</keyword>
<comment type="subcellular location">
    <subcellularLocation>
        <location evidence="1">Membrane</location>
        <topology evidence="1">Multi-pass membrane protein</topology>
    </subcellularLocation>
</comment>
<feature type="transmembrane region" description="Helical" evidence="6">
    <location>
        <begin position="186"/>
        <end position="205"/>
    </location>
</feature>
<accession>A0A849K3A3</accession>
<dbReference type="AlphaFoldDB" id="A0A849K3A3"/>
<feature type="transmembrane region" description="Helical" evidence="6">
    <location>
        <begin position="325"/>
        <end position="347"/>
    </location>
</feature>
<dbReference type="InterPro" id="IPR000175">
    <property type="entry name" value="Na/ntran_symport"/>
</dbReference>
<name>A0A849K3A3_9MICO</name>
<feature type="transmembrane region" description="Helical" evidence="6">
    <location>
        <begin position="232"/>
        <end position="255"/>
    </location>
</feature>
<feature type="transmembrane region" description="Helical" evidence="6">
    <location>
        <begin position="46"/>
        <end position="71"/>
    </location>
</feature>
<dbReference type="SUPFAM" id="SSF161070">
    <property type="entry name" value="SNF-like"/>
    <property type="match status" value="1"/>
</dbReference>
<feature type="transmembrane region" description="Helical" evidence="6">
    <location>
        <begin position="367"/>
        <end position="390"/>
    </location>
</feature>
<dbReference type="PROSITE" id="PS50267">
    <property type="entry name" value="NA_NEUROTRAN_SYMP_3"/>
    <property type="match status" value="1"/>
</dbReference>
<feature type="transmembrane region" description="Helical" evidence="6">
    <location>
        <begin position="267"/>
        <end position="293"/>
    </location>
</feature>
<dbReference type="RefSeq" id="WP_171246765.1">
    <property type="nucleotide sequence ID" value="NZ_JABFAJ010000011.1"/>
</dbReference>
<feature type="transmembrane region" description="Helical" evidence="6">
    <location>
        <begin position="474"/>
        <end position="496"/>
    </location>
</feature>
<feature type="transmembrane region" description="Helical" evidence="6">
    <location>
        <begin position="12"/>
        <end position="34"/>
    </location>
</feature>
<evidence type="ECO:0000313" key="8">
    <source>
        <dbReference type="Proteomes" id="UP000557204"/>
    </source>
</evidence>
<keyword evidence="8" id="KW-1185">Reference proteome</keyword>
<dbReference type="Pfam" id="PF00209">
    <property type="entry name" value="SNF"/>
    <property type="match status" value="2"/>
</dbReference>
<dbReference type="PANTHER" id="PTHR42948">
    <property type="entry name" value="TRANSPORTER"/>
    <property type="match status" value="1"/>
</dbReference>
<evidence type="ECO:0000256" key="4">
    <source>
        <dbReference type="ARBA" id="ARBA00022989"/>
    </source>
</evidence>
<dbReference type="NCBIfam" id="NF037979">
    <property type="entry name" value="Na_transp"/>
    <property type="match status" value="1"/>
</dbReference>
<dbReference type="InterPro" id="IPR037272">
    <property type="entry name" value="SNS_sf"/>
</dbReference>
<keyword evidence="4 6" id="KW-1133">Transmembrane helix</keyword>
<protein>
    <submittedName>
        <fullName evidence="7">Sodium-dependent transporter</fullName>
    </submittedName>
</protein>
<dbReference type="EMBL" id="JABFAJ010000011">
    <property type="protein sequence ID" value="NNU27271.1"/>
    <property type="molecule type" value="Genomic_DNA"/>
</dbReference>